<keyword evidence="2" id="KW-1185">Reference proteome</keyword>
<protein>
    <submittedName>
        <fullName evidence="1">Uncharacterized protein</fullName>
    </submittedName>
</protein>
<dbReference type="EMBL" id="BLLF01006088">
    <property type="protein sequence ID" value="GFH31938.1"/>
    <property type="molecule type" value="Genomic_DNA"/>
</dbReference>
<feature type="non-terminal residue" evidence="1">
    <location>
        <position position="1"/>
    </location>
</feature>
<accession>A0A6A0AH01</accession>
<dbReference type="Proteomes" id="UP000485058">
    <property type="component" value="Unassembled WGS sequence"/>
</dbReference>
<comment type="caution">
    <text evidence="1">The sequence shown here is derived from an EMBL/GenBank/DDBJ whole genome shotgun (WGS) entry which is preliminary data.</text>
</comment>
<gene>
    <name evidence="1" type="ORF">HaLaN_31072</name>
</gene>
<proteinExistence type="predicted"/>
<sequence length="41" mass="4553">MRVIKADEELGRRCQLAARELMGGEFTLSPDMVLGTKAMEV</sequence>
<dbReference type="AlphaFoldDB" id="A0A6A0AH01"/>
<organism evidence="1 2">
    <name type="scientific">Haematococcus lacustris</name>
    <name type="common">Green alga</name>
    <name type="synonym">Haematococcus pluvialis</name>
    <dbReference type="NCBI Taxonomy" id="44745"/>
    <lineage>
        <taxon>Eukaryota</taxon>
        <taxon>Viridiplantae</taxon>
        <taxon>Chlorophyta</taxon>
        <taxon>core chlorophytes</taxon>
        <taxon>Chlorophyceae</taxon>
        <taxon>CS clade</taxon>
        <taxon>Chlamydomonadales</taxon>
        <taxon>Haematococcaceae</taxon>
        <taxon>Haematococcus</taxon>
    </lineage>
</organism>
<feature type="non-terminal residue" evidence="1">
    <location>
        <position position="41"/>
    </location>
</feature>
<reference evidence="1 2" key="1">
    <citation type="submission" date="2020-02" db="EMBL/GenBank/DDBJ databases">
        <title>Draft genome sequence of Haematococcus lacustris strain NIES-144.</title>
        <authorList>
            <person name="Morimoto D."/>
            <person name="Nakagawa S."/>
            <person name="Yoshida T."/>
            <person name="Sawayama S."/>
        </authorList>
    </citation>
    <scope>NUCLEOTIDE SEQUENCE [LARGE SCALE GENOMIC DNA]</scope>
    <source>
        <strain evidence="1 2">NIES-144</strain>
    </source>
</reference>
<evidence type="ECO:0000313" key="2">
    <source>
        <dbReference type="Proteomes" id="UP000485058"/>
    </source>
</evidence>
<name>A0A6A0AH01_HAELA</name>
<evidence type="ECO:0000313" key="1">
    <source>
        <dbReference type="EMBL" id="GFH31938.1"/>
    </source>
</evidence>